<dbReference type="Pfam" id="PF21822">
    <property type="entry name" value="Phage_TAC_15"/>
    <property type="match status" value="1"/>
</dbReference>
<gene>
    <name evidence="2" type="ORF">Mame_01342</name>
</gene>
<name>A0A1U9YZ37_9HYPH</name>
<reference evidence="2 3" key="1">
    <citation type="submission" date="2017-03" db="EMBL/GenBank/DDBJ databases">
        <title>Foreign affairs: Plasmid Transfer between Roseobacters and Rhizobia.</title>
        <authorList>
            <person name="Bartling P."/>
            <person name="Bunk B."/>
            <person name="Overmann J."/>
            <person name="Brinkmann H."/>
            <person name="Petersen J."/>
        </authorList>
    </citation>
    <scope>NUCLEOTIDE SEQUENCE [LARGE SCALE GENOMIC DNA]</scope>
    <source>
        <strain evidence="2 3">MACL11</strain>
    </source>
</reference>
<dbReference type="InterPro" id="IPR049156">
    <property type="entry name" value="Phage_chap_TAC_15-like"/>
</dbReference>
<organism evidence="2 3">
    <name type="scientific">Martelella mediterranea DSM 17316</name>
    <dbReference type="NCBI Taxonomy" id="1122214"/>
    <lineage>
        <taxon>Bacteria</taxon>
        <taxon>Pseudomonadati</taxon>
        <taxon>Pseudomonadota</taxon>
        <taxon>Alphaproteobacteria</taxon>
        <taxon>Hyphomicrobiales</taxon>
        <taxon>Aurantimonadaceae</taxon>
        <taxon>Martelella</taxon>
    </lineage>
</organism>
<protein>
    <submittedName>
        <fullName evidence="2">Uncharacterized protein</fullName>
    </submittedName>
</protein>
<accession>A0A1U9YZ37</accession>
<evidence type="ECO:0000256" key="1">
    <source>
        <dbReference type="SAM" id="Coils"/>
    </source>
</evidence>
<feature type="coiled-coil region" evidence="1">
    <location>
        <begin position="45"/>
        <end position="96"/>
    </location>
</feature>
<keyword evidence="1" id="KW-0175">Coiled coil</keyword>
<dbReference type="KEGG" id="mmed:Mame_01342"/>
<keyword evidence="3" id="KW-1185">Reference proteome</keyword>
<sequence>MKQDDTPPPEQWGELRELLQTLAGLVGPLLAMMEQQDKPKLGDRLKEFSDALNGLADQLQQVNATLTAEQANNETIRQMAEKIDSQQANMEKIGRDVQSLLKALGQPIGS</sequence>
<evidence type="ECO:0000313" key="2">
    <source>
        <dbReference type="EMBL" id="AQZ50705.1"/>
    </source>
</evidence>
<dbReference type="Proteomes" id="UP000191135">
    <property type="component" value="Chromosome"/>
</dbReference>
<evidence type="ECO:0000313" key="3">
    <source>
        <dbReference type="Proteomes" id="UP000191135"/>
    </source>
</evidence>
<proteinExistence type="predicted"/>
<dbReference type="AlphaFoldDB" id="A0A1U9YZ37"/>
<dbReference type="EMBL" id="CP020330">
    <property type="protein sequence ID" value="AQZ50705.1"/>
    <property type="molecule type" value="Genomic_DNA"/>
</dbReference>